<evidence type="ECO:0000313" key="3">
    <source>
        <dbReference type="EMBL" id="GAC06219.1"/>
    </source>
</evidence>
<dbReference type="InterPro" id="IPR036010">
    <property type="entry name" value="2Fe-2S_ferredoxin-like_sf"/>
</dbReference>
<evidence type="ECO:0000313" key="4">
    <source>
        <dbReference type="Proteomes" id="UP000008372"/>
    </source>
</evidence>
<accession>A0ABQ0IA11</accession>
<dbReference type="PROSITE" id="PS00197">
    <property type="entry name" value="2FE2S_FER_1"/>
    <property type="match status" value="1"/>
</dbReference>
<dbReference type="Pfam" id="PF00111">
    <property type="entry name" value="Fer2"/>
    <property type="match status" value="1"/>
</dbReference>
<name>A0ABQ0IA11_9ALTE</name>
<comment type="caution">
    <text evidence="3">The sequence shown here is derived from an EMBL/GenBank/DDBJ whole genome shotgun (WGS) entry which is preliminary data.</text>
</comment>
<dbReference type="InterPro" id="IPR001041">
    <property type="entry name" value="2Fe-2S_ferredoxin-type"/>
</dbReference>
<protein>
    <submittedName>
        <fullName evidence="3">Ferredoxin</fullName>
    </submittedName>
</protein>
<feature type="domain" description="2Fe-2S ferredoxin-type" evidence="2">
    <location>
        <begin position="1"/>
        <end position="94"/>
    </location>
</feature>
<keyword evidence="1" id="KW-0830">Ubiquinone</keyword>
<dbReference type="Proteomes" id="UP000008372">
    <property type="component" value="Unassembled WGS sequence"/>
</dbReference>
<gene>
    <name evidence="3" type="ORF">GAGA_3385</name>
</gene>
<keyword evidence="4" id="KW-1185">Reference proteome</keyword>
<dbReference type="SUPFAM" id="SSF54292">
    <property type="entry name" value="2Fe-2S ferredoxin-like"/>
    <property type="match status" value="1"/>
</dbReference>
<proteinExistence type="predicted"/>
<evidence type="ECO:0000256" key="1">
    <source>
        <dbReference type="ARBA" id="ARBA00023075"/>
    </source>
</evidence>
<organism evidence="3 4">
    <name type="scientific">Paraglaciecola agarilytica NO2</name>
    <dbReference type="NCBI Taxonomy" id="1125747"/>
    <lineage>
        <taxon>Bacteria</taxon>
        <taxon>Pseudomonadati</taxon>
        <taxon>Pseudomonadota</taxon>
        <taxon>Gammaproteobacteria</taxon>
        <taxon>Alteromonadales</taxon>
        <taxon>Alteromonadaceae</taxon>
        <taxon>Paraglaciecola</taxon>
    </lineage>
</organism>
<reference evidence="3 4" key="1">
    <citation type="journal article" date="2014" name="Environ. Microbiol.">
        <title>Comparative genomics of the marine bacterial genus Glaciecola reveals the high degree of genomic diversity and genomic characteristic for cold adaptation.</title>
        <authorList>
            <person name="Qin Q.L."/>
            <person name="Xie B.B."/>
            <person name="Yu Y."/>
            <person name="Shu Y.L."/>
            <person name="Rong J.C."/>
            <person name="Zhang Y.J."/>
            <person name="Zhao D.L."/>
            <person name="Chen X.L."/>
            <person name="Zhang X.Y."/>
            <person name="Chen B."/>
            <person name="Zhou B.C."/>
            <person name="Zhang Y.Z."/>
        </authorList>
    </citation>
    <scope>NUCLEOTIDE SEQUENCE [LARGE SCALE GENOMIC DNA]</scope>
    <source>
        <strain evidence="3 4">NO2</strain>
    </source>
</reference>
<sequence>MKYKILVKDTNESFLCDEEKSILESMAKLGRKGIPLGCRGGGCGVCKVEVISGKFSIKPMSSAHITDADLQCNRVLACRISPESDMGVKVIGKMKMVFPAYEK</sequence>
<dbReference type="InterPro" id="IPR006058">
    <property type="entry name" value="2Fe2S_fd_BS"/>
</dbReference>
<dbReference type="Gene3D" id="3.10.20.30">
    <property type="match status" value="1"/>
</dbReference>
<dbReference type="EMBL" id="BAEK01000054">
    <property type="protein sequence ID" value="GAC06219.1"/>
    <property type="molecule type" value="Genomic_DNA"/>
</dbReference>
<dbReference type="RefSeq" id="WP_008305091.1">
    <property type="nucleotide sequence ID" value="NZ_BAEK01000054.1"/>
</dbReference>
<dbReference type="InterPro" id="IPR012675">
    <property type="entry name" value="Beta-grasp_dom_sf"/>
</dbReference>
<dbReference type="PROSITE" id="PS51085">
    <property type="entry name" value="2FE2S_FER_2"/>
    <property type="match status" value="1"/>
</dbReference>
<evidence type="ECO:0000259" key="2">
    <source>
        <dbReference type="PROSITE" id="PS51085"/>
    </source>
</evidence>